<protein>
    <recommendedName>
        <fullName evidence="6">Transmembrane protein</fullName>
    </recommendedName>
</protein>
<dbReference type="AlphaFoldDB" id="A0A2S7DMM4"/>
<name>A0A2S7DMM4_9XANT</name>
<dbReference type="OrthoDB" id="187863at2"/>
<reference evidence="2" key="2">
    <citation type="submission" date="2021-02" db="EMBL/GenBank/DDBJ databases">
        <title>Copper resistance gene diversity in local Xanthomonas species at agrochemical polluted sites in Trinidad, Trinidad and Tobago.</title>
        <authorList>
            <person name="Ramnarine S.D.B.J."/>
            <person name="Ramsubhag A."/>
            <person name="Jayaraman J."/>
        </authorList>
    </citation>
    <scope>NUCLEOTIDE SEQUENCE</scope>
    <source>
        <strain evidence="2">CaNP6A</strain>
    </source>
</reference>
<keyword evidence="5" id="KW-1185">Reference proteome</keyword>
<dbReference type="EMBL" id="JAFFQI010000200">
    <property type="protein sequence ID" value="MCD0268529.1"/>
    <property type="molecule type" value="Genomic_DNA"/>
</dbReference>
<organism evidence="3 4">
    <name type="scientific">Xanthomonas melonis</name>
    <dbReference type="NCBI Taxonomy" id="56456"/>
    <lineage>
        <taxon>Bacteria</taxon>
        <taxon>Pseudomonadati</taxon>
        <taxon>Pseudomonadota</taxon>
        <taxon>Gammaproteobacteria</taxon>
        <taxon>Lysobacterales</taxon>
        <taxon>Lysobacteraceae</taxon>
        <taxon>Xanthomonas</taxon>
    </lineage>
</organism>
<dbReference type="Proteomes" id="UP000239865">
    <property type="component" value="Unassembled WGS sequence"/>
</dbReference>
<evidence type="ECO:0000313" key="5">
    <source>
        <dbReference type="Proteomes" id="UP001430396"/>
    </source>
</evidence>
<gene>
    <name evidence="2" type="ORF">JWH11_19245</name>
    <name evidence="3" type="ORF">XmelCFBP4644_03730</name>
</gene>
<evidence type="ECO:0000313" key="4">
    <source>
        <dbReference type="Proteomes" id="UP000239865"/>
    </source>
</evidence>
<dbReference type="InterPro" id="IPR046657">
    <property type="entry name" value="DUF6766"/>
</dbReference>
<evidence type="ECO:0008006" key="6">
    <source>
        <dbReference type="Google" id="ProtNLM"/>
    </source>
</evidence>
<dbReference type="EMBL" id="MDEH01000001">
    <property type="protein sequence ID" value="PPU75009.1"/>
    <property type="molecule type" value="Genomic_DNA"/>
</dbReference>
<evidence type="ECO:0000313" key="2">
    <source>
        <dbReference type="EMBL" id="MCD0268529.1"/>
    </source>
</evidence>
<dbReference type="Pfam" id="PF20554">
    <property type="entry name" value="DUF6766"/>
    <property type="match status" value="1"/>
</dbReference>
<reference evidence="3 4" key="1">
    <citation type="submission" date="2016-08" db="EMBL/GenBank/DDBJ databases">
        <authorList>
            <person name="Seilhamer J.J."/>
        </authorList>
    </citation>
    <scope>NUCLEOTIDE SEQUENCE [LARGE SCALE GENOMIC DNA]</scope>
    <source>
        <strain evidence="3 4">CFBP4644</strain>
    </source>
</reference>
<keyword evidence="1" id="KW-1133">Transmembrane helix</keyword>
<proteinExistence type="predicted"/>
<feature type="transmembrane region" description="Helical" evidence="1">
    <location>
        <begin position="116"/>
        <end position="139"/>
    </location>
</feature>
<sequence>MFLRRNGLSLCLLSLTLLFIGAQIYAGLHAYNQELAEQGQPALALAAYLHSAHFMSALFENWESEFLQMGMYVLLTVKLRQAGSAESRPLDPADEQGAIAAGPAPWPVRAGGLWRVLYGHSLAIAFAALFMMSFVLHLIGSWRLELLERAQRGQPPIRVIDHLTGADFWFESMQNWQSEFLAVFSLVVLTIWLRQKDSPQSKPVQAPHSQTGA</sequence>
<evidence type="ECO:0000313" key="3">
    <source>
        <dbReference type="EMBL" id="PPU75009.1"/>
    </source>
</evidence>
<evidence type="ECO:0000256" key="1">
    <source>
        <dbReference type="SAM" id="Phobius"/>
    </source>
</evidence>
<dbReference type="RefSeq" id="WP_104585290.1">
    <property type="nucleotide sequence ID" value="NZ_JAFFQH010000179.1"/>
</dbReference>
<comment type="caution">
    <text evidence="3">The sequence shown here is derived from an EMBL/GenBank/DDBJ whole genome shotgun (WGS) entry which is preliminary data.</text>
</comment>
<dbReference type="Proteomes" id="UP001430396">
    <property type="component" value="Unassembled WGS sequence"/>
</dbReference>
<accession>A0A2S7DMM4</accession>
<keyword evidence="1" id="KW-0472">Membrane</keyword>
<keyword evidence="1" id="KW-0812">Transmembrane</keyword>